<dbReference type="AlphaFoldDB" id="A0AAD3D435"/>
<gene>
    <name evidence="1" type="ORF">CTEN210_12852</name>
</gene>
<protein>
    <submittedName>
        <fullName evidence="1">Uncharacterized protein</fullName>
    </submittedName>
</protein>
<keyword evidence="2" id="KW-1185">Reference proteome</keyword>
<reference evidence="1 2" key="1">
    <citation type="journal article" date="2021" name="Sci. Rep.">
        <title>The genome of the diatom Chaetoceros tenuissimus carries an ancient integrated fragment of an extant virus.</title>
        <authorList>
            <person name="Hongo Y."/>
            <person name="Kimura K."/>
            <person name="Takaki Y."/>
            <person name="Yoshida Y."/>
            <person name="Baba S."/>
            <person name="Kobayashi G."/>
            <person name="Nagasaki K."/>
            <person name="Hano T."/>
            <person name="Tomaru Y."/>
        </authorList>
    </citation>
    <scope>NUCLEOTIDE SEQUENCE [LARGE SCALE GENOMIC DNA]</scope>
    <source>
        <strain evidence="1 2">NIES-3715</strain>
    </source>
</reference>
<dbReference type="Proteomes" id="UP001054902">
    <property type="component" value="Unassembled WGS sequence"/>
</dbReference>
<name>A0AAD3D435_9STRA</name>
<sequence length="366" mass="41787">MTVTKKKTAKIVIVAFLMLCVGYIYNEDSKLSRFLSSKDNDKEEGTSSPKSCDGWCHPHSDPWDMKCTFKHCNGCSQCFEDVPAVKVFYNVYTSDSSQDHIEASKSIVEEQMKLILPFHKVLVRYIGTKIDIDNAETLRHDEEGNEKGTLELLYNHCKENPEDMVTYIHNKGSFHPSAENDALRKFLTRGALSQECASMPDTCNVCSSRMSPYPHPHTSGNMWTAKCDYIQKLYDPYEFEERMNKLYQGLADPNLAGLGLGRYAAEHWVHSHPSVKPCDLSNDSFVWNYDNIPPPDFKIGLKPAPRYDYDTYSRLMGGFPEATMYDRLNEYHVLYDEIPGPTWWGWNFYADAKKVGGSFGSFGSQE</sequence>
<organism evidence="1 2">
    <name type="scientific">Chaetoceros tenuissimus</name>
    <dbReference type="NCBI Taxonomy" id="426638"/>
    <lineage>
        <taxon>Eukaryota</taxon>
        <taxon>Sar</taxon>
        <taxon>Stramenopiles</taxon>
        <taxon>Ochrophyta</taxon>
        <taxon>Bacillariophyta</taxon>
        <taxon>Coscinodiscophyceae</taxon>
        <taxon>Chaetocerotophycidae</taxon>
        <taxon>Chaetocerotales</taxon>
        <taxon>Chaetocerotaceae</taxon>
        <taxon>Chaetoceros</taxon>
    </lineage>
</organism>
<evidence type="ECO:0000313" key="2">
    <source>
        <dbReference type="Proteomes" id="UP001054902"/>
    </source>
</evidence>
<evidence type="ECO:0000313" key="1">
    <source>
        <dbReference type="EMBL" id="GFH56376.1"/>
    </source>
</evidence>
<dbReference type="EMBL" id="BLLK01000051">
    <property type="protein sequence ID" value="GFH56376.1"/>
    <property type="molecule type" value="Genomic_DNA"/>
</dbReference>
<accession>A0AAD3D435</accession>
<comment type="caution">
    <text evidence="1">The sequence shown here is derived from an EMBL/GenBank/DDBJ whole genome shotgun (WGS) entry which is preliminary data.</text>
</comment>
<proteinExistence type="predicted"/>